<reference evidence="2" key="1">
    <citation type="submission" date="2022-11" db="UniProtKB">
        <authorList>
            <consortium name="WormBaseParasite"/>
        </authorList>
    </citation>
    <scope>IDENTIFICATION</scope>
</reference>
<name>A0AC35GQW1_9BILA</name>
<evidence type="ECO:0000313" key="1">
    <source>
        <dbReference type="Proteomes" id="UP000887580"/>
    </source>
</evidence>
<dbReference type="Proteomes" id="UP000887580">
    <property type="component" value="Unplaced"/>
</dbReference>
<organism evidence="1 2">
    <name type="scientific">Panagrolaimus sp. PS1159</name>
    <dbReference type="NCBI Taxonomy" id="55785"/>
    <lineage>
        <taxon>Eukaryota</taxon>
        <taxon>Metazoa</taxon>
        <taxon>Ecdysozoa</taxon>
        <taxon>Nematoda</taxon>
        <taxon>Chromadorea</taxon>
        <taxon>Rhabditida</taxon>
        <taxon>Tylenchina</taxon>
        <taxon>Panagrolaimomorpha</taxon>
        <taxon>Panagrolaimoidea</taxon>
        <taxon>Panagrolaimidae</taxon>
        <taxon>Panagrolaimus</taxon>
    </lineage>
</organism>
<accession>A0AC35GQW1</accession>
<sequence length="253" mass="29945">MASSTPKPLLIAIGNYACEKHFPETVEALIKDCFFDVEEKSRLLFELKVHALNFKAENAEKVIKLMERIKIIFAQYFVGDANTLTYFSKVLGVFSILKSVEPSNVDLMTLLYFRNTVDCYFPERMVSTNDDNARMYEVMRNIFLKISINVIVLKQFCENELEKRWKKFEENFCESALSLVERGFKYIEECNNPEAEGINIHEHPWWIDFQHHYSTQQENDCDETYKTFVEFIKYKISKEKRMPSTKKPHVRRP</sequence>
<proteinExistence type="predicted"/>
<dbReference type="WBParaSite" id="PS1159_v2.g7927.t1">
    <property type="protein sequence ID" value="PS1159_v2.g7927.t1"/>
    <property type="gene ID" value="PS1159_v2.g7927"/>
</dbReference>
<protein>
    <submittedName>
        <fullName evidence="2">Uncharacterized protein</fullName>
    </submittedName>
</protein>
<evidence type="ECO:0000313" key="2">
    <source>
        <dbReference type="WBParaSite" id="PS1159_v2.g7927.t1"/>
    </source>
</evidence>